<dbReference type="AlphaFoldDB" id="B7JWB8"/>
<dbReference type="PANTHER" id="PTHR33571:SF12">
    <property type="entry name" value="BSL3053 PROTEIN"/>
    <property type="match status" value="1"/>
</dbReference>
<evidence type="ECO:0000259" key="10">
    <source>
        <dbReference type="Pfam" id="PF01909"/>
    </source>
</evidence>
<dbReference type="InterPro" id="IPR002934">
    <property type="entry name" value="Polymerase_NTP_transf_dom"/>
</dbReference>
<comment type="similarity">
    <text evidence="9">Belongs to the MntA antitoxin family.</text>
</comment>
<dbReference type="Proteomes" id="UP000008204">
    <property type="component" value="Chromosome"/>
</dbReference>
<evidence type="ECO:0000313" key="12">
    <source>
        <dbReference type="Proteomes" id="UP000008204"/>
    </source>
</evidence>
<dbReference type="EMBL" id="CP001287">
    <property type="protein sequence ID" value="ACK66963.1"/>
    <property type="molecule type" value="Genomic_DNA"/>
</dbReference>
<evidence type="ECO:0000256" key="3">
    <source>
        <dbReference type="ARBA" id="ARBA00022679"/>
    </source>
</evidence>
<keyword evidence="3" id="KW-0808">Transferase</keyword>
<name>B7JWB8_RIPO1</name>
<dbReference type="InterPro" id="IPR052038">
    <property type="entry name" value="Type-VII_TA_antitoxin"/>
</dbReference>
<dbReference type="GO" id="GO:0046872">
    <property type="term" value="F:metal ion binding"/>
    <property type="evidence" value="ECO:0007669"/>
    <property type="project" value="UniProtKB-KW"/>
</dbReference>
<keyword evidence="12" id="KW-1185">Reference proteome</keyword>
<keyword evidence="6" id="KW-0547">Nucleotide-binding</keyword>
<evidence type="ECO:0000256" key="6">
    <source>
        <dbReference type="ARBA" id="ARBA00022741"/>
    </source>
</evidence>
<feature type="domain" description="Polymerase nucleotidyl transferase" evidence="10">
    <location>
        <begin position="13"/>
        <end position="102"/>
    </location>
</feature>
<evidence type="ECO:0000256" key="4">
    <source>
        <dbReference type="ARBA" id="ARBA00022695"/>
    </source>
</evidence>
<dbReference type="PANTHER" id="PTHR33571">
    <property type="entry name" value="SSL8005 PROTEIN"/>
    <property type="match status" value="1"/>
</dbReference>
<evidence type="ECO:0000256" key="1">
    <source>
        <dbReference type="ARBA" id="ARBA00001946"/>
    </source>
</evidence>
<evidence type="ECO:0000256" key="2">
    <source>
        <dbReference type="ARBA" id="ARBA00022649"/>
    </source>
</evidence>
<evidence type="ECO:0000256" key="8">
    <source>
        <dbReference type="ARBA" id="ARBA00022842"/>
    </source>
</evidence>
<accession>B7JWB8</accession>
<keyword evidence="2" id="KW-1277">Toxin-antitoxin system</keyword>
<keyword evidence="4" id="KW-0548">Nucleotidyltransferase</keyword>
<evidence type="ECO:0000256" key="7">
    <source>
        <dbReference type="ARBA" id="ARBA00022840"/>
    </source>
</evidence>
<evidence type="ECO:0000256" key="9">
    <source>
        <dbReference type="ARBA" id="ARBA00038276"/>
    </source>
</evidence>
<protein>
    <submittedName>
        <fullName evidence="11">DNA polymerase beta domain protein region</fullName>
    </submittedName>
</protein>
<proteinExistence type="inferred from homology"/>
<dbReference type="STRING" id="41431.PCC8801_2974"/>
<dbReference type="OrthoDB" id="428157at2"/>
<dbReference type="InterPro" id="IPR043519">
    <property type="entry name" value="NT_sf"/>
</dbReference>
<dbReference type="eggNOG" id="COG1669">
    <property type="taxonomic scope" value="Bacteria"/>
</dbReference>
<evidence type="ECO:0000256" key="5">
    <source>
        <dbReference type="ARBA" id="ARBA00022723"/>
    </source>
</evidence>
<dbReference type="RefSeq" id="WP_012596226.1">
    <property type="nucleotide sequence ID" value="NC_011726.1"/>
</dbReference>
<dbReference type="CDD" id="cd05403">
    <property type="entry name" value="NT_KNTase_like"/>
    <property type="match status" value="1"/>
</dbReference>
<evidence type="ECO:0000313" key="11">
    <source>
        <dbReference type="EMBL" id="ACK66963.1"/>
    </source>
</evidence>
<keyword evidence="8" id="KW-0460">Magnesium</keyword>
<gene>
    <name evidence="11" type="ordered locus">PCC8801_2974</name>
</gene>
<dbReference type="Pfam" id="PF01909">
    <property type="entry name" value="NTP_transf_2"/>
    <property type="match status" value="1"/>
</dbReference>
<dbReference type="SUPFAM" id="SSF81301">
    <property type="entry name" value="Nucleotidyltransferase"/>
    <property type="match status" value="1"/>
</dbReference>
<dbReference type="KEGG" id="cyp:PCC8801_2974"/>
<dbReference type="HOGENOM" id="CLU_130257_4_1_3"/>
<sequence length="108" mass="12949">MKTPTTKIKPSTEQIENFCRRWHITEFALFGSVLRDDFRPDSDIDILVTFDPKFKRGLTETLQMRQELQTLFERKIDLIVKAAIERSENWLRRKNILESAQIIYAKRY</sequence>
<keyword evidence="7" id="KW-0067">ATP-binding</keyword>
<dbReference type="GO" id="GO:0005524">
    <property type="term" value="F:ATP binding"/>
    <property type="evidence" value="ECO:0007669"/>
    <property type="project" value="UniProtKB-KW"/>
</dbReference>
<organism evidence="11 12">
    <name type="scientific">Rippkaea orientalis (strain PCC 8801 / RF-1)</name>
    <name type="common">Cyanothece sp. (strain PCC 8801)</name>
    <dbReference type="NCBI Taxonomy" id="41431"/>
    <lineage>
        <taxon>Bacteria</taxon>
        <taxon>Bacillati</taxon>
        <taxon>Cyanobacteriota</taxon>
        <taxon>Cyanophyceae</taxon>
        <taxon>Oscillatoriophycideae</taxon>
        <taxon>Chroococcales</taxon>
        <taxon>Aphanothecaceae</taxon>
        <taxon>Rippkaea</taxon>
        <taxon>Rippkaea orientalis</taxon>
    </lineage>
</organism>
<reference evidence="12" key="1">
    <citation type="journal article" date="2011" name="MBio">
        <title>Novel metabolic attributes of the genus Cyanothece, comprising a group of unicellular nitrogen-fixing Cyanobacteria.</title>
        <authorList>
            <person name="Bandyopadhyay A."/>
            <person name="Elvitigala T."/>
            <person name="Welsh E."/>
            <person name="Stockel J."/>
            <person name="Liberton M."/>
            <person name="Min H."/>
            <person name="Sherman L.A."/>
            <person name="Pakrasi H.B."/>
        </authorList>
    </citation>
    <scope>NUCLEOTIDE SEQUENCE [LARGE SCALE GENOMIC DNA]</scope>
    <source>
        <strain evidence="12">PCC 8801</strain>
    </source>
</reference>
<dbReference type="Gene3D" id="3.30.460.10">
    <property type="entry name" value="Beta Polymerase, domain 2"/>
    <property type="match status" value="1"/>
</dbReference>
<dbReference type="GO" id="GO:0016779">
    <property type="term" value="F:nucleotidyltransferase activity"/>
    <property type="evidence" value="ECO:0007669"/>
    <property type="project" value="UniProtKB-KW"/>
</dbReference>
<comment type="cofactor">
    <cofactor evidence="1">
        <name>Mg(2+)</name>
        <dbReference type="ChEBI" id="CHEBI:18420"/>
    </cofactor>
</comment>
<keyword evidence="5" id="KW-0479">Metal-binding</keyword>